<feature type="active site" description="Proton acceptor" evidence="1">
    <location>
        <position position="17"/>
    </location>
</feature>
<proteinExistence type="predicted"/>
<dbReference type="RefSeq" id="WP_036839990.1">
    <property type="nucleotide sequence ID" value="NZ_CAWLUD010000048.1"/>
</dbReference>
<dbReference type="InterPro" id="IPR007235">
    <property type="entry name" value="Glyco_trans_28_C"/>
</dbReference>
<name>A0A081RV20_PHOTE</name>
<gene>
    <name evidence="4" type="ORF">MEG1DRAFT_02859</name>
</gene>
<dbReference type="PANTHER" id="PTHR21015">
    <property type="entry name" value="UDP-N-ACETYLGLUCOSAMINE--N-ACETYLMURAMYL-(PENTAPEPTIDE) PYROPHOSPHORYL-UNDECAPRENOL N-ACETYLGLUCOSAMINE TRANSFERASE 1"/>
    <property type="match status" value="1"/>
</dbReference>
<dbReference type="Gene3D" id="3.40.630.30">
    <property type="match status" value="1"/>
</dbReference>
<dbReference type="Pfam" id="PF13302">
    <property type="entry name" value="Acetyltransf_3"/>
    <property type="match status" value="1"/>
</dbReference>
<dbReference type="AlphaFoldDB" id="A0A081RV20"/>
<dbReference type="Proteomes" id="UP000028002">
    <property type="component" value="Unassembled WGS sequence"/>
</dbReference>
<dbReference type="InterPro" id="IPR000182">
    <property type="entry name" value="GNAT_dom"/>
</dbReference>
<evidence type="ECO:0000259" key="3">
    <source>
        <dbReference type="PROSITE" id="PS51186"/>
    </source>
</evidence>
<feature type="domain" description="N-acetyltransferase" evidence="3">
    <location>
        <begin position="356"/>
        <end position="500"/>
    </location>
</feature>
<dbReference type="NCBIfam" id="TIGR03590">
    <property type="entry name" value="PseG"/>
    <property type="match status" value="1"/>
</dbReference>
<dbReference type="PATRIC" id="fig|1393735.3.peg.2913"/>
<dbReference type="SUPFAM" id="SSF53756">
    <property type="entry name" value="UDP-Glycosyltransferase/glycogen phosphorylase"/>
    <property type="match status" value="1"/>
</dbReference>
<dbReference type="Gene3D" id="3.40.50.2000">
    <property type="entry name" value="Glycogen Phosphorylase B"/>
    <property type="match status" value="1"/>
</dbReference>
<sequence length="500" mass="56499">MKIVIRADASTWIGSGHIMRCLALSDSLKFFGHQVSFSSIPQPGDMIDLIKERGYSVLPLSSPKSINPPKHDADYLGWLLRSVHQDADDFLQHVTQADIIIVDHYGIDYQWHEKVRAQLNCKIVAIDDLVRKHSADLIIDSTISRCSNEYQPHFKIITGSTYALLNKQFSQARELALNRKPPKQIINVLVSMGGIDKENVTLKILKAMIGNIHASVKITVLLSPRAPHYHTVADFCALYTSITHIDFSPNIADLMLSHDVAIGAPGTSAAERACLGLPSIIIPQAENQQENSKQLQLNKAAICIEIDQIQSKFLAAFDELILNWLSFYDANIKLCDGLGIYRATREIQKLYSASLLELKNATLSDISLIYEWQQHPNTRKHALNTSIPTWEEHKLWMTNKLKSLTDKFYLIKDVKNNIPVGAIRLDREKPSNYVISIFIAPKYYGSSYANEALRILDTIHPNIFIHAVVKPENIASQKLFEKSNYLRISENKFLRPPIIK</sequence>
<dbReference type="InterPro" id="IPR020023">
    <property type="entry name" value="PseG"/>
</dbReference>
<reference evidence="4 5" key="1">
    <citation type="submission" date="2014-03" db="EMBL/GenBank/DDBJ databases">
        <title>Draft Genome of Photorhabdus temperata Meg1.</title>
        <authorList>
            <person name="Hurst S.G.IV."/>
            <person name="Morris K."/>
            <person name="Thomas K."/>
            <person name="Tisa L.S."/>
        </authorList>
    </citation>
    <scope>NUCLEOTIDE SEQUENCE [LARGE SCALE GENOMIC DNA]</scope>
    <source>
        <strain evidence="4 5">Meg1</strain>
    </source>
</reference>
<protein>
    <submittedName>
        <fullName evidence="4">Pseudaminic acid biosynthesis-associated protein PseG</fullName>
    </submittedName>
</protein>
<dbReference type="InterPro" id="IPR016181">
    <property type="entry name" value="Acyl_CoA_acyltransferase"/>
</dbReference>
<dbReference type="GO" id="GO:0016758">
    <property type="term" value="F:hexosyltransferase activity"/>
    <property type="evidence" value="ECO:0007669"/>
    <property type="project" value="InterPro"/>
</dbReference>
<organism evidence="4 5">
    <name type="scientific">Photorhabdus temperata subsp. temperata Meg1</name>
    <dbReference type="NCBI Taxonomy" id="1393735"/>
    <lineage>
        <taxon>Bacteria</taxon>
        <taxon>Pseudomonadati</taxon>
        <taxon>Pseudomonadota</taxon>
        <taxon>Gammaproteobacteria</taxon>
        <taxon>Enterobacterales</taxon>
        <taxon>Morganellaceae</taxon>
        <taxon>Photorhabdus</taxon>
    </lineage>
</organism>
<feature type="binding site" evidence="2">
    <location>
        <position position="271"/>
    </location>
    <ligand>
        <name>substrate</name>
    </ligand>
</feature>
<dbReference type="SUPFAM" id="SSF55729">
    <property type="entry name" value="Acyl-CoA N-acyltransferases (Nat)"/>
    <property type="match status" value="1"/>
</dbReference>
<dbReference type="EMBL" id="JGVH01000048">
    <property type="protein sequence ID" value="KER02523.1"/>
    <property type="molecule type" value="Genomic_DNA"/>
</dbReference>
<accession>A0A081RV20</accession>
<comment type="caution">
    <text evidence="4">The sequence shown here is derived from an EMBL/GenBank/DDBJ whole genome shotgun (WGS) entry which is preliminary data.</text>
</comment>
<dbReference type="GO" id="GO:0016747">
    <property type="term" value="F:acyltransferase activity, transferring groups other than amino-acyl groups"/>
    <property type="evidence" value="ECO:0007669"/>
    <property type="project" value="InterPro"/>
</dbReference>
<dbReference type="Gene3D" id="3.40.50.11190">
    <property type="match status" value="1"/>
</dbReference>
<evidence type="ECO:0000313" key="4">
    <source>
        <dbReference type="EMBL" id="KER02523.1"/>
    </source>
</evidence>
<evidence type="ECO:0000256" key="1">
    <source>
        <dbReference type="PIRSR" id="PIRSR620023-1"/>
    </source>
</evidence>
<dbReference type="PANTHER" id="PTHR21015:SF22">
    <property type="entry name" value="GLYCOSYLTRANSFERASE"/>
    <property type="match status" value="1"/>
</dbReference>
<dbReference type="Pfam" id="PF04101">
    <property type="entry name" value="Glyco_tran_28_C"/>
    <property type="match status" value="1"/>
</dbReference>
<evidence type="ECO:0000256" key="2">
    <source>
        <dbReference type="PIRSR" id="PIRSR620023-2"/>
    </source>
</evidence>
<evidence type="ECO:0000313" key="5">
    <source>
        <dbReference type="Proteomes" id="UP000028002"/>
    </source>
</evidence>
<dbReference type="PROSITE" id="PS51186">
    <property type="entry name" value="GNAT"/>
    <property type="match status" value="1"/>
</dbReference>